<sequence>MKKTIQLTLALLISTLSLFSQTKQTATADRFFDNISYVDAANKYKELAEKNPTEHVLKRLGDSYYYNVKMKEASEAYAKLFKNFTPEESEYMFKYAQALRAVGNFKESKVWMQKFHQTKLKDSRGEEFTDKNANIEAIKNEKPLYEVSNLVYINTENSDFGVTDYNNIIFFSSTRKVGKFVKNTHTRNNKPFLDIFYVSKDKLNSANEKTPLSDEINTKYHESSVSFSPDKKIMYFTRNNYNEGRYRKDEKGYNNLKIYRAEYVNKKWINIIELPFNSDAYSVGHPSVSKDGKRLYFTSNMPGSIGQTDIFYVAINGDNTYGEVKNLGPKVNTEGREMFPFISDDDVLYFSSDGHFGIGALDVFSSKLENGRFQKPANLKAPVNSQLDDFAFSINPNTKKGYLSSNRKGGAGDDDIYAVIELQKTIPIIEKPCLRVITGTVRDQMNQKIPNARIVLKDAKGIIVKDTITNEFGDFKYKLTCNKNYIITGLKEYYKNDTASFTTNIASKIKLNLSMSEEFTLNDVNELIIKINPIYFNFNKTDIRPDAARELNKVVAVMEKYPNMIIAGNSHTDARGNANYNQKLSERRAKSTVDYIISRGINPDRISDKGYGETQLVNGCVDNDTHSNREKCTSEEHQANRRTEFVIISFRKK</sequence>
<feature type="domain" description="OmpA-like" evidence="6">
    <location>
        <begin position="524"/>
        <end position="651"/>
    </location>
</feature>
<dbReference type="AlphaFoldDB" id="A0A7L8AIF7"/>
<dbReference type="Proteomes" id="UP000516764">
    <property type="component" value="Chromosome"/>
</dbReference>
<dbReference type="SUPFAM" id="SSF49464">
    <property type="entry name" value="Carboxypeptidase regulatory domain-like"/>
    <property type="match status" value="1"/>
</dbReference>
<dbReference type="Gene3D" id="2.60.40.1120">
    <property type="entry name" value="Carboxypeptidase-like, regulatory domain"/>
    <property type="match status" value="1"/>
</dbReference>
<evidence type="ECO:0000256" key="2">
    <source>
        <dbReference type="ARBA" id="ARBA00023136"/>
    </source>
</evidence>
<dbReference type="PRINTS" id="PR01021">
    <property type="entry name" value="OMPADOMAIN"/>
</dbReference>
<reference evidence="7 8" key="1">
    <citation type="journal article" date="2016" name="Int. J. Syst. Evol. Microbiol.">
        <title>Polaribacter haliotis sp. nov., isolated from the gut of abalone Haliotis discus hannai.</title>
        <authorList>
            <person name="Kim Y.O."/>
            <person name="Park I.S."/>
            <person name="Park S."/>
            <person name="Nam B.H."/>
            <person name="Park J.M."/>
            <person name="Kim D.G."/>
            <person name="Yoon J.H."/>
        </authorList>
    </citation>
    <scope>NUCLEOTIDE SEQUENCE [LARGE SCALE GENOMIC DNA]</scope>
    <source>
        <strain evidence="7 8">KCTC 52418</strain>
    </source>
</reference>
<dbReference type="CDD" id="cd07185">
    <property type="entry name" value="OmpA_C-like"/>
    <property type="match status" value="1"/>
</dbReference>
<evidence type="ECO:0000259" key="6">
    <source>
        <dbReference type="PROSITE" id="PS51123"/>
    </source>
</evidence>
<dbReference type="OrthoDB" id="9809364at2"/>
<dbReference type="InterPro" id="IPR050330">
    <property type="entry name" value="Bact_OuterMem_StrucFunc"/>
</dbReference>
<dbReference type="EMBL" id="CP061813">
    <property type="protein sequence ID" value="QOD61724.1"/>
    <property type="molecule type" value="Genomic_DNA"/>
</dbReference>
<keyword evidence="2 4" id="KW-0472">Membrane</keyword>
<dbReference type="Pfam" id="PF00691">
    <property type="entry name" value="OmpA"/>
    <property type="match status" value="1"/>
</dbReference>
<dbReference type="GO" id="GO:0009279">
    <property type="term" value="C:cell outer membrane"/>
    <property type="evidence" value="ECO:0007669"/>
    <property type="project" value="UniProtKB-SubCell"/>
</dbReference>
<dbReference type="PANTHER" id="PTHR30329:SF21">
    <property type="entry name" value="LIPOPROTEIN YIAD-RELATED"/>
    <property type="match status" value="1"/>
</dbReference>
<accession>A0A7L8AIF7</accession>
<feature type="chain" id="PRO_5032593424" evidence="5">
    <location>
        <begin position="23"/>
        <end position="653"/>
    </location>
</feature>
<dbReference type="Gene3D" id="2.120.10.30">
    <property type="entry name" value="TolB, C-terminal domain"/>
    <property type="match status" value="1"/>
</dbReference>
<organism evidence="7 8">
    <name type="scientific">Polaribacter haliotis</name>
    <dbReference type="NCBI Taxonomy" id="1888915"/>
    <lineage>
        <taxon>Bacteria</taxon>
        <taxon>Pseudomonadati</taxon>
        <taxon>Bacteroidota</taxon>
        <taxon>Flavobacteriia</taxon>
        <taxon>Flavobacteriales</taxon>
        <taxon>Flavobacteriaceae</taxon>
    </lineage>
</organism>
<evidence type="ECO:0000313" key="8">
    <source>
        <dbReference type="Proteomes" id="UP000516764"/>
    </source>
</evidence>
<dbReference type="RefSeq" id="WP_088352883.1">
    <property type="nucleotide sequence ID" value="NZ_CP061813.1"/>
</dbReference>
<dbReference type="InterPro" id="IPR006664">
    <property type="entry name" value="OMP_bac"/>
</dbReference>
<keyword evidence="8" id="KW-1185">Reference proteome</keyword>
<dbReference type="KEGG" id="phal:H9I45_04540"/>
<proteinExistence type="predicted"/>
<evidence type="ECO:0000256" key="4">
    <source>
        <dbReference type="PROSITE-ProRule" id="PRU00473"/>
    </source>
</evidence>
<name>A0A7L8AIF7_9FLAO</name>
<dbReference type="InterPro" id="IPR006665">
    <property type="entry name" value="OmpA-like"/>
</dbReference>
<keyword evidence="3" id="KW-0998">Cell outer membrane</keyword>
<keyword evidence="5" id="KW-0732">Signal</keyword>
<dbReference type="InterPro" id="IPR036737">
    <property type="entry name" value="OmpA-like_sf"/>
</dbReference>
<comment type="subcellular location">
    <subcellularLocation>
        <location evidence="1">Cell outer membrane</location>
    </subcellularLocation>
</comment>
<dbReference type="SUPFAM" id="SSF103088">
    <property type="entry name" value="OmpA-like"/>
    <property type="match status" value="1"/>
</dbReference>
<dbReference type="InterPro" id="IPR011990">
    <property type="entry name" value="TPR-like_helical_dom_sf"/>
</dbReference>
<evidence type="ECO:0000313" key="7">
    <source>
        <dbReference type="EMBL" id="QOD61724.1"/>
    </source>
</evidence>
<feature type="signal peptide" evidence="5">
    <location>
        <begin position="1"/>
        <end position="22"/>
    </location>
</feature>
<gene>
    <name evidence="7" type="ORF">H9I45_04540</name>
</gene>
<evidence type="ECO:0000256" key="3">
    <source>
        <dbReference type="ARBA" id="ARBA00023237"/>
    </source>
</evidence>
<dbReference type="Gene3D" id="1.25.40.10">
    <property type="entry name" value="Tetratricopeptide repeat domain"/>
    <property type="match status" value="1"/>
</dbReference>
<dbReference type="PANTHER" id="PTHR30329">
    <property type="entry name" value="STATOR ELEMENT OF FLAGELLAR MOTOR COMPLEX"/>
    <property type="match status" value="1"/>
</dbReference>
<dbReference type="PROSITE" id="PS51123">
    <property type="entry name" value="OMPA_2"/>
    <property type="match status" value="1"/>
</dbReference>
<dbReference type="InterPro" id="IPR008969">
    <property type="entry name" value="CarboxyPept-like_regulatory"/>
</dbReference>
<evidence type="ECO:0000256" key="1">
    <source>
        <dbReference type="ARBA" id="ARBA00004442"/>
    </source>
</evidence>
<dbReference type="Pfam" id="PF07676">
    <property type="entry name" value="PD40"/>
    <property type="match status" value="3"/>
</dbReference>
<dbReference type="InterPro" id="IPR011042">
    <property type="entry name" value="6-blade_b-propeller_TolB-like"/>
</dbReference>
<protein>
    <submittedName>
        <fullName evidence="7">OmpA family protein</fullName>
    </submittedName>
</protein>
<dbReference type="InterPro" id="IPR011659">
    <property type="entry name" value="WD40"/>
</dbReference>
<dbReference type="Gene3D" id="3.30.1330.60">
    <property type="entry name" value="OmpA-like domain"/>
    <property type="match status" value="1"/>
</dbReference>
<evidence type="ECO:0000256" key="5">
    <source>
        <dbReference type="SAM" id="SignalP"/>
    </source>
</evidence>
<dbReference type="SUPFAM" id="SSF82171">
    <property type="entry name" value="DPP6 N-terminal domain-like"/>
    <property type="match status" value="1"/>
</dbReference>